<organism evidence="2 3">
    <name type="scientific">Roseovarius litorisediminis</name>
    <dbReference type="NCBI Taxonomy" id="1312363"/>
    <lineage>
        <taxon>Bacteria</taxon>
        <taxon>Pseudomonadati</taxon>
        <taxon>Pseudomonadota</taxon>
        <taxon>Alphaproteobacteria</taxon>
        <taxon>Rhodobacterales</taxon>
        <taxon>Roseobacteraceae</taxon>
        <taxon>Roseovarius</taxon>
    </lineage>
</organism>
<dbReference type="SUPFAM" id="SSF46785">
    <property type="entry name" value="Winged helix' DNA-binding domain"/>
    <property type="match status" value="1"/>
</dbReference>
<gene>
    <name evidence="2" type="ORF">PEL8287_01835</name>
</gene>
<keyword evidence="3" id="KW-1185">Reference proteome</keyword>
<feature type="domain" description="HTH crp-type" evidence="1">
    <location>
        <begin position="75"/>
        <end position="124"/>
    </location>
</feature>
<dbReference type="EMBL" id="FWFL01000004">
    <property type="protein sequence ID" value="SLN37884.1"/>
    <property type="molecule type" value="Genomic_DNA"/>
</dbReference>
<reference evidence="2 3" key="1">
    <citation type="submission" date="2017-03" db="EMBL/GenBank/DDBJ databases">
        <authorList>
            <person name="Afonso C.L."/>
            <person name="Miller P.J."/>
            <person name="Scott M.A."/>
            <person name="Spackman E."/>
            <person name="Goraichik I."/>
            <person name="Dimitrov K.M."/>
            <person name="Suarez D.L."/>
            <person name="Swayne D.E."/>
        </authorList>
    </citation>
    <scope>NUCLEOTIDE SEQUENCE [LARGE SCALE GENOMIC DNA]</scope>
    <source>
        <strain evidence="2 3">CECT 8287</strain>
    </source>
</reference>
<dbReference type="Proteomes" id="UP000193827">
    <property type="component" value="Unassembled WGS sequence"/>
</dbReference>
<dbReference type="SMART" id="SM00419">
    <property type="entry name" value="HTH_CRP"/>
    <property type="match status" value="1"/>
</dbReference>
<dbReference type="GO" id="GO:0006355">
    <property type="term" value="P:regulation of DNA-templated transcription"/>
    <property type="evidence" value="ECO:0007669"/>
    <property type="project" value="InterPro"/>
</dbReference>
<sequence>MPTRDTKQGAFIKANFGTVWPVHLVGFTRLLVQLRKRFDGDLDLALVLAVIGSRTQTEQWTPELAELSQLTNWNEVNDKQLPINIHSVAEYSGIPRETVRRKVVTLQEKGWVTRGADGHLSVTRDAAPDLEDATGDTIAYLAALLKAIETAQDKETNTGVC</sequence>
<dbReference type="RefSeq" id="WP_085892083.1">
    <property type="nucleotide sequence ID" value="NZ_FWFL01000004.1"/>
</dbReference>
<dbReference type="AlphaFoldDB" id="A0A1Y5SHC9"/>
<dbReference type="OrthoDB" id="5600162at2"/>
<evidence type="ECO:0000313" key="3">
    <source>
        <dbReference type="Proteomes" id="UP000193827"/>
    </source>
</evidence>
<evidence type="ECO:0000313" key="2">
    <source>
        <dbReference type="EMBL" id="SLN37884.1"/>
    </source>
</evidence>
<proteinExistence type="predicted"/>
<name>A0A1Y5SHC9_9RHOB</name>
<accession>A0A1Y5SHC9</accession>
<protein>
    <recommendedName>
        <fullName evidence="1">HTH crp-type domain-containing protein</fullName>
    </recommendedName>
</protein>
<dbReference type="InterPro" id="IPR012318">
    <property type="entry name" value="HTH_CRP"/>
</dbReference>
<dbReference type="InterPro" id="IPR036390">
    <property type="entry name" value="WH_DNA-bd_sf"/>
</dbReference>
<evidence type="ECO:0000259" key="1">
    <source>
        <dbReference type="SMART" id="SM00419"/>
    </source>
</evidence>
<dbReference type="GO" id="GO:0003677">
    <property type="term" value="F:DNA binding"/>
    <property type="evidence" value="ECO:0007669"/>
    <property type="project" value="InterPro"/>
</dbReference>